<organism evidence="6 7">
    <name type="scientific">Heracleum sosnowskyi</name>
    <dbReference type="NCBI Taxonomy" id="360622"/>
    <lineage>
        <taxon>Eukaryota</taxon>
        <taxon>Viridiplantae</taxon>
        <taxon>Streptophyta</taxon>
        <taxon>Embryophyta</taxon>
        <taxon>Tracheophyta</taxon>
        <taxon>Spermatophyta</taxon>
        <taxon>Magnoliopsida</taxon>
        <taxon>eudicotyledons</taxon>
        <taxon>Gunneridae</taxon>
        <taxon>Pentapetalae</taxon>
        <taxon>asterids</taxon>
        <taxon>campanulids</taxon>
        <taxon>Apiales</taxon>
        <taxon>Apiaceae</taxon>
        <taxon>Apioideae</taxon>
        <taxon>apioid superclade</taxon>
        <taxon>Tordylieae</taxon>
        <taxon>Tordyliinae</taxon>
        <taxon>Heracleum</taxon>
    </lineage>
</organism>
<dbReference type="InterPro" id="IPR050148">
    <property type="entry name" value="Terpene_synthase-like"/>
</dbReference>
<evidence type="ECO:0000256" key="3">
    <source>
        <dbReference type="ARBA" id="ARBA00022842"/>
    </source>
</evidence>
<gene>
    <name evidence="6" type="ORF">POM88_047738</name>
</gene>
<evidence type="ECO:0000256" key="1">
    <source>
        <dbReference type="ARBA" id="ARBA00001946"/>
    </source>
</evidence>
<comment type="cofactor">
    <cofactor evidence="1">
        <name>Mg(2+)</name>
        <dbReference type="ChEBI" id="CHEBI:18420"/>
    </cofactor>
</comment>
<dbReference type="PANTHER" id="PTHR31225:SF252">
    <property type="entry name" value="TERPENE SYNTHASE 12-RELATED"/>
    <property type="match status" value="1"/>
</dbReference>
<dbReference type="InterPro" id="IPR001906">
    <property type="entry name" value="Terpene_synth_N"/>
</dbReference>
<evidence type="ECO:0000259" key="5">
    <source>
        <dbReference type="Pfam" id="PF03936"/>
    </source>
</evidence>
<dbReference type="GO" id="GO:0000287">
    <property type="term" value="F:magnesium ion binding"/>
    <property type="evidence" value="ECO:0007669"/>
    <property type="project" value="InterPro"/>
</dbReference>
<evidence type="ECO:0000313" key="6">
    <source>
        <dbReference type="EMBL" id="KAK1354482.1"/>
    </source>
</evidence>
<dbReference type="AlphaFoldDB" id="A0AAD8LZY0"/>
<dbReference type="InterPro" id="IPR034741">
    <property type="entry name" value="Terpene_cyclase-like_1_C"/>
</dbReference>
<feature type="domain" description="Terpene synthase N-terminal" evidence="4">
    <location>
        <begin position="21"/>
        <end position="194"/>
    </location>
</feature>
<reference evidence="6" key="2">
    <citation type="submission" date="2023-05" db="EMBL/GenBank/DDBJ databases">
        <authorList>
            <person name="Schelkunov M.I."/>
        </authorList>
    </citation>
    <scope>NUCLEOTIDE SEQUENCE</scope>
    <source>
        <strain evidence="6">Hsosn_3</strain>
        <tissue evidence="6">Leaf</tissue>
    </source>
</reference>
<dbReference type="Pfam" id="PF01397">
    <property type="entry name" value="Terpene_synth"/>
    <property type="match status" value="1"/>
</dbReference>
<dbReference type="InterPro" id="IPR044814">
    <property type="entry name" value="Terpene_cyclase_plant_C1"/>
</dbReference>
<dbReference type="InterPro" id="IPR008930">
    <property type="entry name" value="Terpenoid_cyclase/PrenylTrfase"/>
</dbReference>
<dbReference type="PANTHER" id="PTHR31225">
    <property type="entry name" value="OS04G0344100 PROTEIN-RELATED"/>
    <property type="match status" value="1"/>
</dbReference>
<dbReference type="Proteomes" id="UP001237642">
    <property type="component" value="Unassembled WGS sequence"/>
</dbReference>
<dbReference type="InterPro" id="IPR036965">
    <property type="entry name" value="Terpene_synth_N_sf"/>
</dbReference>
<reference evidence="6" key="1">
    <citation type="submission" date="2023-02" db="EMBL/GenBank/DDBJ databases">
        <title>Genome of toxic invasive species Heracleum sosnowskyi carries increased number of genes despite the absence of recent whole-genome duplications.</title>
        <authorList>
            <person name="Schelkunov M."/>
            <person name="Shtratnikova V."/>
            <person name="Makarenko M."/>
            <person name="Klepikova A."/>
            <person name="Omelchenko D."/>
            <person name="Novikova G."/>
            <person name="Obukhova E."/>
            <person name="Bogdanov V."/>
            <person name="Penin A."/>
            <person name="Logacheva M."/>
        </authorList>
    </citation>
    <scope>NUCLEOTIDE SEQUENCE</scope>
    <source>
        <strain evidence="6">Hsosn_3</strain>
        <tissue evidence="6">Leaf</tissue>
    </source>
</reference>
<dbReference type="Gene3D" id="1.10.600.10">
    <property type="entry name" value="Farnesyl Diphosphate Synthase"/>
    <property type="match status" value="1"/>
</dbReference>
<protein>
    <submittedName>
        <fullName evidence="6">(-)-camphene/tricyclene synthase, chloroplastic</fullName>
    </submittedName>
</protein>
<keyword evidence="3" id="KW-0460">Magnesium</keyword>
<dbReference type="GO" id="GO:0016102">
    <property type="term" value="P:diterpenoid biosynthetic process"/>
    <property type="evidence" value="ECO:0007669"/>
    <property type="project" value="InterPro"/>
</dbReference>
<evidence type="ECO:0000256" key="2">
    <source>
        <dbReference type="ARBA" id="ARBA00022723"/>
    </source>
</evidence>
<dbReference type="EMBL" id="JAUIZM010000011">
    <property type="protein sequence ID" value="KAK1354482.1"/>
    <property type="molecule type" value="Genomic_DNA"/>
</dbReference>
<dbReference type="InterPro" id="IPR008949">
    <property type="entry name" value="Isoprenoid_synthase_dom_sf"/>
</dbReference>
<comment type="caution">
    <text evidence="6">The sequence shown here is derived from an EMBL/GenBank/DDBJ whole genome shotgun (WGS) entry which is preliminary data.</text>
</comment>
<name>A0AAD8LZY0_9APIA</name>
<dbReference type="GO" id="GO:0010333">
    <property type="term" value="F:terpene synthase activity"/>
    <property type="evidence" value="ECO:0007669"/>
    <property type="project" value="InterPro"/>
</dbReference>
<dbReference type="SUPFAM" id="SSF48576">
    <property type="entry name" value="Terpenoid synthases"/>
    <property type="match status" value="1"/>
</dbReference>
<evidence type="ECO:0000313" key="7">
    <source>
        <dbReference type="Proteomes" id="UP001237642"/>
    </source>
</evidence>
<dbReference type="FunFam" id="1.50.10.130:FF:000001">
    <property type="entry name" value="Isoprene synthase, chloroplastic"/>
    <property type="match status" value="1"/>
</dbReference>
<dbReference type="FunFam" id="1.10.600.10:FF:000007">
    <property type="entry name" value="Isoprene synthase, chloroplastic"/>
    <property type="match status" value="1"/>
</dbReference>
<sequence length="495" mass="57471">MSTLLVTDHPLRRSGNYKPCIWDDEFVQTLATDYTGERFTGRVNELKGNVTEMLNSVAKPLDQLELIDNLQRLGLGYHFEQEIKSTLTKIYEVRSDETLDRKDLHAVALKFRLLRQHGFNVSQDVFKSLMEDGSFNDCLCKDTEGILSLYEAYFFSLEGESLIEAAWSFASTTLEKHLDNITDTNLRFKVRQALELPLNWSMPRLDARWSIDLYERSNNLNPALIELAKLDYNIVQGLYQQELKIVSRWWKETGFSKKLSFTRDRLVQSFVWSVGICPEPQFGYCRMELAKQIQIISAIDDIYDVYGTLDELELFTDAIERWDINSVQLLPDYMKVCFDLLYNFVHEQVYRSLREQNLNVLPHLRKVWGDLLKSYLVEARWYYTGYKPTLEEYLDNGIGSIAQVTIMVQSYICSANPIKMEALEFLESMPEILKFASIISRIVDDFGTSSDELERGDVPKATQCYMNDNGASEEVARQQLMAFVRKKWTQALVQN</sequence>
<keyword evidence="7" id="KW-1185">Reference proteome</keyword>
<evidence type="ECO:0000259" key="4">
    <source>
        <dbReference type="Pfam" id="PF01397"/>
    </source>
</evidence>
<feature type="domain" description="Terpene synthase metal-binding" evidence="5">
    <location>
        <begin position="251"/>
        <end position="489"/>
    </location>
</feature>
<dbReference type="InterPro" id="IPR005630">
    <property type="entry name" value="Terpene_synthase_metal-bd"/>
</dbReference>
<dbReference type="SFLD" id="SFLDS00005">
    <property type="entry name" value="Isoprenoid_Synthase_Type_I"/>
    <property type="match status" value="1"/>
</dbReference>
<dbReference type="CDD" id="cd00684">
    <property type="entry name" value="Terpene_cyclase_plant_C1"/>
    <property type="match status" value="1"/>
</dbReference>
<keyword evidence="2" id="KW-0479">Metal-binding</keyword>
<accession>A0AAD8LZY0</accession>
<dbReference type="Gene3D" id="1.50.10.130">
    <property type="entry name" value="Terpene synthase, N-terminal domain"/>
    <property type="match status" value="1"/>
</dbReference>
<dbReference type="SUPFAM" id="SSF48239">
    <property type="entry name" value="Terpenoid cyclases/Protein prenyltransferases"/>
    <property type="match status" value="1"/>
</dbReference>
<proteinExistence type="predicted"/>
<dbReference type="SFLD" id="SFLDG01019">
    <property type="entry name" value="Terpene_Cyclase_Like_1_C_Termi"/>
    <property type="match status" value="1"/>
</dbReference>
<dbReference type="Pfam" id="PF03936">
    <property type="entry name" value="Terpene_synth_C"/>
    <property type="match status" value="1"/>
</dbReference>